<dbReference type="KEGG" id="afla:FHG64_17400"/>
<dbReference type="Proteomes" id="UP000309016">
    <property type="component" value="Chromosome"/>
</dbReference>
<name>A0A5B7X8F7_9FLAO</name>
<protein>
    <submittedName>
        <fullName evidence="2">Universal stress protein</fullName>
    </submittedName>
</protein>
<evidence type="ECO:0000259" key="1">
    <source>
        <dbReference type="Pfam" id="PF00582"/>
    </source>
</evidence>
<evidence type="ECO:0000313" key="3">
    <source>
        <dbReference type="Proteomes" id="UP000309016"/>
    </source>
</evidence>
<sequence>MNKRNRIIILVDFSEYSENLIEFGFSLSKKLNGKLVFVHQVAGVVPALADEGSRNEILKAEISDAHIHLRDLLKERIQDENAIHISPKPILSILKELSNELYFDWVLTGLKTTGVLKRLFIGSTPLSIIDESNHLTLAVPIKTPVAIPQKLLVGVTPKFPMNREQFQVVLTSLTGHIKQIEFFTVLKDDEDEDKAKVYLQKLQKEFDTLKSEFSIYKGDNALDLLKKQVHLTMDSFLVLQQGSRTLNDKLFRKFMINEVVYGAQTPLIVLSS</sequence>
<gene>
    <name evidence="2" type="ORF">FHG64_17400</name>
</gene>
<organism evidence="2 3">
    <name type="scientific">Antarcticibacterium flavum</name>
    <dbReference type="NCBI Taxonomy" id="2058175"/>
    <lineage>
        <taxon>Bacteria</taxon>
        <taxon>Pseudomonadati</taxon>
        <taxon>Bacteroidota</taxon>
        <taxon>Flavobacteriia</taxon>
        <taxon>Flavobacteriales</taxon>
        <taxon>Flavobacteriaceae</taxon>
        <taxon>Antarcticibacterium</taxon>
    </lineage>
</organism>
<dbReference type="Gene3D" id="3.40.50.12370">
    <property type="match status" value="1"/>
</dbReference>
<dbReference type="SUPFAM" id="SSF52402">
    <property type="entry name" value="Adenine nucleotide alpha hydrolases-like"/>
    <property type="match status" value="1"/>
</dbReference>
<evidence type="ECO:0000313" key="2">
    <source>
        <dbReference type="EMBL" id="QCY71028.1"/>
    </source>
</evidence>
<dbReference type="EMBL" id="CP040812">
    <property type="protein sequence ID" value="QCY71028.1"/>
    <property type="molecule type" value="Genomic_DNA"/>
</dbReference>
<dbReference type="RefSeq" id="WP_139067581.1">
    <property type="nucleotide sequence ID" value="NZ_CP040812.1"/>
</dbReference>
<dbReference type="OrthoDB" id="835770at2"/>
<dbReference type="InterPro" id="IPR006016">
    <property type="entry name" value="UspA"/>
</dbReference>
<dbReference type="CDD" id="cd00293">
    <property type="entry name" value="USP-like"/>
    <property type="match status" value="1"/>
</dbReference>
<dbReference type="Pfam" id="PF00582">
    <property type="entry name" value="Usp"/>
    <property type="match status" value="1"/>
</dbReference>
<accession>A0A5B7X8F7</accession>
<dbReference type="AlphaFoldDB" id="A0A5B7X8F7"/>
<keyword evidence="3" id="KW-1185">Reference proteome</keyword>
<reference evidence="2 3" key="1">
    <citation type="submission" date="2019-06" db="EMBL/GenBank/DDBJ databases">
        <title>Complete genome sequence of Antarcticibacterium flavum KCTC 52984T from an Antarctic marine sediment.</title>
        <authorList>
            <person name="Lee Y.M."/>
            <person name="Shin S.C."/>
        </authorList>
    </citation>
    <scope>NUCLEOTIDE SEQUENCE [LARGE SCALE GENOMIC DNA]</scope>
    <source>
        <strain evidence="2 3">KCTC 52984</strain>
    </source>
</reference>
<feature type="domain" description="UspA" evidence="1">
    <location>
        <begin position="5"/>
        <end position="139"/>
    </location>
</feature>
<proteinExistence type="predicted"/>